<dbReference type="Proteomes" id="UP000799750">
    <property type="component" value="Unassembled WGS sequence"/>
</dbReference>
<keyword evidence="2" id="KW-1185">Reference proteome</keyword>
<name>A0A6A6QTT7_9PEZI</name>
<evidence type="ECO:0000313" key="1">
    <source>
        <dbReference type="EMBL" id="KAF2495370.1"/>
    </source>
</evidence>
<proteinExistence type="predicted"/>
<evidence type="ECO:0000313" key="2">
    <source>
        <dbReference type="Proteomes" id="UP000799750"/>
    </source>
</evidence>
<protein>
    <submittedName>
        <fullName evidence="1">Uncharacterized protein</fullName>
    </submittedName>
</protein>
<gene>
    <name evidence="1" type="ORF">BU16DRAFT_582075</name>
</gene>
<accession>A0A6A6QTT7</accession>
<dbReference type="AlphaFoldDB" id="A0A6A6QTT7"/>
<organism evidence="1 2">
    <name type="scientific">Lophium mytilinum</name>
    <dbReference type="NCBI Taxonomy" id="390894"/>
    <lineage>
        <taxon>Eukaryota</taxon>
        <taxon>Fungi</taxon>
        <taxon>Dikarya</taxon>
        <taxon>Ascomycota</taxon>
        <taxon>Pezizomycotina</taxon>
        <taxon>Dothideomycetes</taxon>
        <taxon>Pleosporomycetidae</taxon>
        <taxon>Mytilinidiales</taxon>
        <taxon>Mytilinidiaceae</taxon>
        <taxon>Lophium</taxon>
    </lineage>
</organism>
<sequence length="187" mass="20339">MRCWERPLRTNRPELGRGFSRASILMVGGSGFWLLWCRSGGCMSSQRSRREAFGRSRTSRRPWTIEADGAVDVACVDCRWGLSGLPLLSNFGTCYLWRLSWHISTPVPVTGGKRGSFTVCSGSGGINVVAWEPVPQQTTVTAPVERLVCASQSTASPFGTSSPALPRTGDTGRGWRLGVESLAWMGI</sequence>
<dbReference type="EMBL" id="MU004189">
    <property type="protein sequence ID" value="KAF2495370.1"/>
    <property type="molecule type" value="Genomic_DNA"/>
</dbReference>
<reference evidence="1" key="1">
    <citation type="journal article" date="2020" name="Stud. Mycol.">
        <title>101 Dothideomycetes genomes: a test case for predicting lifestyles and emergence of pathogens.</title>
        <authorList>
            <person name="Haridas S."/>
            <person name="Albert R."/>
            <person name="Binder M."/>
            <person name="Bloem J."/>
            <person name="Labutti K."/>
            <person name="Salamov A."/>
            <person name="Andreopoulos B."/>
            <person name="Baker S."/>
            <person name="Barry K."/>
            <person name="Bills G."/>
            <person name="Bluhm B."/>
            <person name="Cannon C."/>
            <person name="Castanera R."/>
            <person name="Culley D."/>
            <person name="Daum C."/>
            <person name="Ezra D."/>
            <person name="Gonzalez J."/>
            <person name="Henrissat B."/>
            <person name="Kuo A."/>
            <person name="Liang C."/>
            <person name="Lipzen A."/>
            <person name="Lutzoni F."/>
            <person name="Magnuson J."/>
            <person name="Mondo S."/>
            <person name="Nolan M."/>
            <person name="Ohm R."/>
            <person name="Pangilinan J."/>
            <person name="Park H.-J."/>
            <person name="Ramirez L."/>
            <person name="Alfaro M."/>
            <person name="Sun H."/>
            <person name="Tritt A."/>
            <person name="Yoshinaga Y."/>
            <person name="Zwiers L.-H."/>
            <person name="Turgeon B."/>
            <person name="Goodwin S."/>
            <person name="Spatafora J."/>
            <person name="Crous P."/>
            <person name="Grigoriev I."/>
        </authorList>
    </citation>
    <scope>NUCLEOTIDE SEQUENCE</scope>
    <source>
        <strain evidence="1">CBS 269.34</strain>
    </source>
</reference>